<organism evidence="2 3">
    <name type="scientific">Portunus trituberculatus</name>
    <name type="common">Swimming crab</name>
    <name type="synonym">Neptunus trituberculatus</name>
    <dbReference type="NCBI Taxonomy" id="210409"/>
    <lineage>
        <taxon>Eukaryota</taxon>
        <taxon>Metazoa</taxon>
        <taxon>Ecdysozoa</taxon>
        <taxon>Arthropoda</taxon>
        <taxon>Crustacea</taxon>
        <taxon>Multicrustacea</taxon>
        <taxon>Malacostraca</taxon>
        <taxon>Eumalacostraca</taxon>
        <taxon>Eucarida</taxon>
        <taxon>Decapoda</taxon>
        <taxon>Pleocyemata</taxon>
        <taxon>Brachyura</taxon>
        <taxon>Eubrachyura</taxon>
        <taxon>Portunoidea</taxon>
        <taxon>Portunidae</taxon>
        <taxon>Portuninae</taxon>
        <taxon>Portunus</taxon>
    </lineage>
</organism>
<feature type="region of interest" description="Disordered" evidence="1">
    <location>
        <begin position="1"/>
        <end position="58"/>
    </location>
</feature>
<keyword evidence="3" id="KW-1185">Reference proteome</keyword>
<evidence type="ECO:0000256" key="1">
    <source>
        <dbReference type="SAM" id="MobiDB-lite"/>
    </source>
</evidence>
<feature type="compositionally biased region" description="Basic and acidic residues" evidence="1">
    <location>
        <begin position="15"/>
        <end position="28"/>
    </location>
</feature>
<comment type="caution">
    <text evidence="2">The sequence shown here is derived from an EMBL/GenBank/DDBJ whole genome shotgun (WGS) entry which is preliminary data.</text>
</comment>
<protein>
    <submittedName>
        <fullName evidence="2">Uncharacterized protein</fullName>
    </submittedName>
</protein>
<gene>
    <name evidence="2" type="ORF">E2C01_087870</name>
</gene>
<evidence type="ECO:0000313" key="2">
    <source>
        <dbReference type="EMBL" id="MPC92764.1"/>
    </source>
</evidence>
<feature type="compositionally biased region" description="Basic residues" evidence="1">
    <location>
        <begin position="29"/>
        <end position="42"/>
    </location>
</feature>
<accession>A0A5B7JKH0</accession>
<dbReference type="AlphaFoldDB" id="A0A5B7JKH0"/>
<proteinExistence type="predicted"/>
<name>A0A5B7JKH0_PORTR</name>
<evidence type="ECO:0000313" key="3">
    <source>
        <dbReference type="Proteomes" id="UP000324222"/>
    </source>
</evidence>
<dbReference type="Proteomes" id="UP000324222">
    <property type="component" value="Unassembled WGS sequence"/>
</dbReference>
<dbReference type="EMBL" id="VSRR010092421">
    <property type="protein sequence ID" value="MPC92764.1"/>
    <property type="molecule type" value="Genomic_DNA"/>
</dbReference>
<feature type="compositionally biased region" description="Basic and acidic residues" evidence="1">
    <location>
        <begin position="43"/>
        <end position="58"/>
    </location>
</feature>
<reference evidence="2 3" key="1">
    <citation type="submission" date="2019-05" db="EMBL/GenBank/DDBJ databases">
        <title>Another draft genome of Portunus trituberculatus and its Hox gene families provides insights of decapod evolution.</title>
        <authorList>
            <person name="Jeong J.-H."/>
            <person name="Song I."/>
            <person name="Kim S."/>
            <person name="Choi T."/>
            <person name="Kim D."/>
            <person name="Ryu S."/>
            <person name="Kim W."/>
        </authorList>
    </citation>
    <scope>NUCLEOTIDE SEQUENCE [LARGE SCALE GENOMIC DNA]</scope>
    <source>
        <tissue evidence="2">Muscle</tissue>
    </source>
</reference>
<sequence>MNIKILCTSSSSARDLPRKKAKSALERHRQQHRHGQKIKVRKEKQLESRKRSGEANNDHHLYGLVLTSRCRTPPCELPPPQVRCCPNYPLDARHHLSCSPVGGDALKLTQAVLQASRSHSPALDQHE</sequence>